<keyword evidence="4" id="KW-1185">Reference proteome</keyword>
<feature type="domain" description="Class II aldolase/adducin N-terminal" evidence="2">
    <location>
        <begin position="19"/>
        <end position="201"/>
    </location>
</feature>
<dbReference type="EMBL" id="AVBF01000018">
    <property type="protein sequence ID" value="KGP73099.1"/>
    <property type="molecule type" value="Genomic_DNA"/>
</dbReference>
<evidence type="ECO:0000313" key="4">
    <source>
        <dbReference type="Proteomes" id="UP000030147"/>
    </source>
</evidence>
<accession>A0A0A2TC01</accession>
<protein>
    <recommendedName>
        <fullName evidence="2">Class II aldolase/adducin N-terminal domain-containing protein</fullName>
    </recommendedName>
</protein>
<gene>
    <name evidence="3" type="ORF">N782_07645</name>
</gene>
<evidence type="ECO:0000256" key="1">
    <source>
        <dbReference type="ARBA" id="ARBA00037961"/>
    </source>
</evidence>
<reference evidence="3 4" key="1">
    <citation type="journal article" date="2015" name="Stand. Genomic Sci.">
        <title>High quality draft genome sequence of the moderately halophilic bacterium Pontibacillus yanchengensis Y32(T) and comparison among Pontibacillus genomes.</title>
        <authorList>
            <person name="Huang J."/>
            <person name="Qiao Z.X."/>
            <person name="Tang J.W."/>
            <person name="Wang G."/>
        </authorList>
    </citation>
    <scope>NUCLEOTIDE SEQUENCE [LARGE SCALE GENOMIC DNA]</scope>
    <source>
        <strain evidence="3 4">Y32</strain>
    </source>
</reference>
<dbReference type="InterPro" id="IPR051017">
    <property type="entry name" value="Aldolase-II_Adducin_sf"/>
</dbReference>
<sequence>MSYNRTFHSVEEERQYVKEKLAASFRLFSKFGFNDGSAGHITVRDPENKHHFWVNPFMVHFSQVKASELLLIDEDGNVLKGDYGNGINGAAIAIHSAIHKARPDVNAAAHAHSPYGMAWSTLGRTLDPITQDACTFYDDHSIFNDYTGVVYDDSEGDRIAKALGNNKAVILQNHGLLTTGQTVDEAAWWFIAMERACQVQMTVESTGSKPLLINAEHAAHTQKQMGLPEIGREEFKPLYDMITKEQPDLLK</sequence>
<dbReference type="Gene3D" id="3.40.225.10">
    <property type="entry name" value="Class II aldolase/adducin N-terminal domain"/>
    <property type="match status" value="1"/>
</dbReference>
<dbReference type="GO" id="GO:0005856">
    <property type="term" value="C:cytoskeleton"/>
    <property type="evidence" value="ECO:0007669"/>
    <property type="project" value="TreeGrafter"/>
</dbReference>
<dbReference type="SMART" id="SM01007">
    <property type="entry name" value="Aldolase_II"/>
    <property type="match status" value="1"/>
</dbReference>
<dbReference type="PANTHER" id="PTHR10672">
    <property type="entry name" value="ADDUCIN"/>
    <property type="match status" value="1"/>
</dbReference>
<organism evidence="3 4">
    <name type="scientific">Pontibacillus yanchengensis Y32</name>
    <dbReference type="NCBI Taxonomy" id="1385514"/>
    <lineage>
        <taxon>Bacteria</taxon>
        <taxon>Bacillati</taxon>
        <taxon>Bacillota</taxon>
        <taxon>Bacilli</taxon>
        <taxon>Bacillales</taxon>
        <taxon>Bacillaceae</taxon>
        <taxon>Pontibacillus</taxon>
    </lineage>
</organism>
<dbReference type="Pfam" id="PF00596">
    <property type="entry name" value="Aldolase_II"/>
    <property type="match status" value="1"/>
</dbReference>
<dbReference type="RefSeq" id="WP_036818461.1">
    <property type="nucleotide sequence ID" value="NZ_AVBF01000018.1"/>
</dbReference>
<dbReference type="Proteomes" id="UP000030147">
    <property type="component" value="Unassembled WGS sequence"/>
</dbReference>
<dbReference type="InterPro" id="IPR036409">
    <property type="entry name" value="Aldolase_II/adducin_N_sf"/>
</dbReference>
<proteinExistence type="inferred from homology"/>
<name>A0A0A2TC01_9BACI</name>
<evidence type="ECO:0000313" key="3">
    <source>
        <dbReference type="EMBL" id="KGP73099.1"/>
    </source>
</evidence>
<dbReference type="eggNOG" id="COG0235">
    <property type="taxonomic scope" value="Bacteria"/>
</dbReference>
<dbReference type="PANTHER" id="PTHR10672:SF39">
    <property type="entry name" value="CLASS II ALDOLASE_ADDUCIN N-TERMINAL DOMAIN-CONTAINING PROTEIN"/>
    <property type="match status" value="1"/>
</dbReference>
<dbReference type="STRING" id="1385514.N782_07645"/>
<dbReference type="AlphaFoldDB" id="A0A0A2TC01"/>
<dbReference type="OrthoDB" id="9794581at2"/>
<dbReference type="NCBIfam" id="NF004855">
    <property type="entry name" value="PRK06208.1"/>
    <property type="match status" value="1"/>
</dbReference>
<dbReference type="FunFam" id="3.40.225.10:FF:000009">
    <property type="entry name" value="Class II aldolase/adducin N-terminal"/>
    <property type="match status" value="1"/>
</dbReference>
<dbReference type="InterPro" id="IPR001303">
    <property type="entry name" value="Aldolase_II/adducin_N"/>
</dbReference>
<dbReference type="SUPFAM" id="SSF53639">
    <property type="entry name" value="AraD/HMP-PK domain-like"/>
    <property type="match status" value="1"/>
</dbReference>
<evidence type="ECO:0000259" key="2">
    <source>
        <dbReference type="SMART" id="SM01007"/>
    </source>
</evidence>
<dbReference type="GO" id="GO:0051015">
    <property type="term" value="F:actin filament binding"/>
    <property type="evidence" value="ECO:0007669"/>
    <property type="project" value="TreeGrafter"/>
</dbReference>
<comment type="caution">
    <text evidence="3">The sequence shown here is derived from an EMBL/GenBank/DDBJ whole genome shotgun (WGS) entry which is preliminary data.</text>
</comment>
<comment type="similarity">
    <text evidence="1">Belongs to the aldolase class II family.</text>
</comment>